<dbReference type="Proteomes" id="UP001172778">
    <property type="component" value="Unassembled WGS sequence"/>
</dbReference>
<comment type="caution">
    <text evidence="1">The sequence shown here is derived from an EMBL/GenBank/DDBJ whole genome shotgun (WGS) entry which is preliminary data.</text>
</comment>
<organism evidence="1 2">
    <name type="scientific">Parachitinimonas caeni</name>
    <dbReference type="NCBI Taxonomy" id="3031301"/>
    <lineage>
        <taxon>Bacteria</taxon>
        <taxon>Pseudomonadati</taxon>
        <taxon>Pseudomonadota</taxon>
        <taxon>Betaproteobacteria</taxon>
        <taxon>Neisseriales</taxon>
        <taxon>Chitinibacteraceae</taxon>
        <taxon>Parachitinimonas</taxon>
    </lineage>
</organism>
<dbReference type="RefSeq" id="WP_284103168.1">
    <property type="nucleotide sequence ID" value="NZ_JARRAF010000056.1"/>
</dbReference>
<name>A0ABT7E3F4_9NEIS</name>
<dbReference type="SUPFAM" id="SSF53850">
    <property type="entry name" value="Periplasmic binding protein-like II"/>
    <property type="match status" value="1"/>
</dbReference>
<reference evidence="1" key="1">
    <citation type="submission" date="2023-03" db="EMBL/GenBank/DDBJ databases">
        <title>Chitinimonas shenzhenensis gen. nov., sp. nov., a novel member of family Burkholderiaceae isolated from activated sludge collected in Shen Zhen, China.</title>
        <authorList>
            <person name="Wang X."/>
        </authorList>
    </citation>
    <scope>NUCLEOTIDE SEQUENCE</scope>
    <source>
        <strain evidence="1">DQS-5</strain>
    </source>
</reference>
<keyword evidence="2" id="KW-1185">Reference proteome</keyword>
<sequence>MSRLPFDHGWSRREVLTAGLGLACSPLLAAAEFSDIVYPGPESQLDSRNDFYWVLLGAALKRTAERFGPYRLRPSDMQMNGRRIMHELERGTIQIAARATNPALEQQYLPIRIPLDKGMLGYRVFLIRREMQQKLDQVKTLEALRGFSIGQAETWIDVSILRSAGFNVITGATYEGLFGMLDARRFDLLCRSVIEAPVELDERRNLLPDLAIEKQVLLYYPLPRYFFVRRTAQGELLARRVETGLNLMLADGSFDKIFKNYLDPIEQRLQLTKRRLFRIPNPELTPETPLDRKELWYNPLA</sequence>
<evidence type="ECO:0000313" key="2">
    <source>
        <dbReference type="Proteomes" id="UP001172778"/>
    </source>
</evidence>
<gene>
    <name evidence="1" type="ORF">PZA18_22635</name>
</gene>
<accession>A0ABT7E3F4</accession>
<protein>
    <recommendedName>
        <fullName evidence="3">Amino acid ABC transporter substrate-binding protein</fullName>
    </recommendedName>
</protein>
<evidence type="ECO:0008006" key="3">
    <source>
        <dbReference type="Google" id="ProtNLM"/>
    </source>
</evidence>
<proteinExistence type="predicted"/>
<dbReference type="EMBL" id="JARRAF010000056">
    <property type="protein sequence ID" value="MDK2126846.1"/>
    <property type="molecule type" value="Genomic_DNA"/>
</dbReference>
<evidence type="ECO:0000313" key="1">
    <source>
        <dbReference type="EMBL" id="MDK2126846.1"/>
    </source>
</evidence>